<protein>
    <submittedName>
        <fullName evidence="4">Photosystem I reaction center subunit IV</fullName>
    </submittedName>
</protein>
<dbReference type="SUPFAM" id="SSF50939">
    <property type="entry name" value="Sialidases"/>
    <property type="match status" value="1"/>
</dbReference>
<keyword evidence="1" id="KW-0602">Photosynthesis</keyword>
<dbReference type="GO" id="GO:0009523">
    <property type="term" value="C:photosystem II"/>
    <property type="evidence" value="ECO:0007669"/>
    <property type="project" value="UniProtKB-KW"/>
</dbReference>
<dbReference type="Gene3D" id="2.130.10.10">
    <property type="entry name" value="YVTN repeat-like/Quinoprotein amine dehydrogenase"/>
    <property type="match status" value="2"/>
</dbReference>
<name>A0A9X7UYV1_9GAMM</name>
<proteinExistence type="predicted"/>
<dbReference type="InterPro" id="IPR015943">
    <property type="entry name" value="WD40/YVTN_repeat-like_dom_sf"/>
</dbReference>
<dbReference type="GO" id="GO:0015979">
    <property type="term" value="P:photosynthesis"/>
    <property type="evidence" value="ECO:0007669"/>
    <property type="project" value="UniProtKB-KW"/>
</dbReference>
<dbReference type="KEGG" id="vcw:GJQ55_08850"/>
<dbReference type="InterPro" id="IPR028203">
    <property type="entry name" value="PSII_CF48-like_dom"/>
</dbReference>
<evidence type="ECO:0000259" key="3">
    <source>
        <dbReference type="Pfam" id="PF14870"/>
    </source>
</evidence>
<dbReference type="Pfam" id="PF14870">
    <property type="entry name" value="PSII_BNR"/>
    <property type="match status" value="2"/>
</dbReference>
<dbReference type="AlphaFoldDB" id="A0A9X7UYV1"/>
<dbReference type="InterPro" id="IPR036278">
    <property type="entry name" value="Sialidase_sf"/>
</dbReference>
<evidence type="ECO:0000313" key="4">
    <source>
        <dbReference type="EMBL" id="QQD24561.1"/>
    </source>
</evidence>
<feature type="domain" description="Photosynthesis system II assembly factor Ycf48/Hcf136-like" evidence="3">
    <location>
        <begin position="33"/>
        <end position="142"/>
    </location>
</feature>
<sequence>MVNRSARLPASAITITTELNMFSDLVQSLACACKRLATAGFTRIGGLFALLALSTSAQANWQDPLNTPAFETQRAHQTLMLDVVRADRRLIAAGSHGHIVLSDDDGHTWKQARVPVSVTLTSLHFPSGQIGWAAGHDGVILRTDDGGQSWTKQFDGFIANKAIVAAAEKMQQAAEQALADAEARGDDVAVEEATAALENAEFAVSDASYDMNSGSTKPFLDVWFYDARRGFAVGAYGMLFETRDGGENWVDASSRLPNPDRLHLNAITSVGGRSLMIVGEMGLIMRSEDLGESWAVLDSPYDGSLFGLVADRDQQLLFGLRGHVFRSTDGGISWMEMNTGSEQTLLSGAISSRRTLLVGNAGSVVMFDAQMQQPRALIIEGRKAYAAVAEASDGNFVLVGEAGVMRLNAAGELIDQAISMAAGDF</sequence>
<keyword evidence="5" id="KW-1185">Reference proteome</keyword>
<reference evidence="4 5" key="1">
    <citation type="submission" date="2019-11" db="EMBL/GenBank/DDBJ databases">
        <title>Venatorbacter sp. nov. a predator of Campylobacter and other Gram-negative bacteria.</title>
        <authorList>
            <person name="Saeedi A."/>
            <person name="Cummings N.J."/>
            <person name="Connerton I.F."/>
            <person name="Connerton P.L."/>
        </authorList>
    </citation>
    <scope>NUCLEOTIDE SEQUENCE [LARGE SCALE GENOMIC DNA]</scope>
    <source>
        <strain evidence="4">XL5</strain>
    </source>
</reference>
<evidence type="ECO:0000256" key="2">
    <source>
        <dbReference type="ARBA" id="ARBA00023276"/>
    </source>
</evidence>
<evidence type="ECO:0000313" key="5">
    <source>
        <dbReference type="Proteomes" id="UP000596074"/>
    </source>
</evidence>
<feature type="domain" description="Photosynthesis system II assembly factor Ycf48/Hcf136-like" evidence="3">
    <location>
        <begin position="217"/>
        <end position="337"/>
    </location>
</feature>
<gene>
    <name evidence="4" type="ORF">GJQ55_08850</name>
</gene>
<dbReference type="Proteomes" id="UP000596074">
    <property type="component" value="Chromosome"/>
</dbReference>
<organism evidence="4 5">
    <name type="scientific">Venatoribacter cucullus</name>
    <dbReference type="NCBI Taxonomy" id="2661630"/>
    <lineage>
        <taxon>Bacteria</taxon>
        <taxon>Pseudomonadati</taxon>
        <taxon>Pseudomonadota</taxon>
        <taxon>Gammaproteobacteria</taxon>
        <taxon>Oceanospirillales</taxon>
        <taxon>Oceanospirillaceae</taxon>
        <taxon>Venatoribacter</taxon>
    </lineage>
</organism>
<keyword evidence="2" id="KW-0604">Photosystem II</keyword>
<evidence type="ECO:0000256" key="1">
    <source>
        <dbReference type="ARBA" id="ARBA00022531"/>
    </source>
</evidence>
<dbReference type="PANTHER" id="PTHR47199">
    <property type="entry name" value="PHOTOSYSTEM II STABILITY/ASSEMBLY FACTOR HCF136, CHLOROPLASTIC"/>
    <property type="match status" value="1"/>
</dbReference>
<accession>A0A9X7UYV1</accession>
<dbReference type="PANTHER" id="PTHR47199:SF2">
    <property type="entry name" value="PHOTOSYSTEM II STABILITY_ASSEMBLY FACTOR HCF136, CHLOROPLASTIC"/>
    <property type="match status" value="1"/>
</dbReference>
<dbReference type="EMBL" id="CP046056">
    <property type="protein sequence ID" value="QQD24561.1"/>
    <property type="molecule type" value="Genomic_DNA"/>
</dbReference>